<keyword evidence="2" id="KW-1185">Reference proteome</keyword>
<dbReference type="Proteomes" id="UP001470809">
    <property type="component" value="Chromosome"/>
</dbReference>
<dbReference type="InterPro" id="IPR021866">
    <property type="entry name" value="SpoIIAA-like"/>
</dbReference>
<dbReference type="AlphaFoldDB" id="A0AAN0MA06"/>
<dbReference type="RefSeq" id="WP_342077047.1">
    <property type="nucleotide sequence ID" value="NZ_CP151767.2"/>
</dbReference>
<gene>
    <name evidence="1" type="ORF">AABB31_01905</name>
</gene>
<dbReference type="EMBL" id="CP151767">
    <property type="protein sequence ID" value="WZU67744.1"/>
    <property type="molecule type" value="Genomic_DNA"/>
</dbReference>
<dbReference type="KEGG" id="yrh:AABB31_01905"/>
<sequence>MLKVTKPAPNRLDIQLEGTMDAEKMRHGLDTLLRLSADINQGVMMYRIKGFTMPTLGALGVEFGYLPKLMGLVGRFDKCAVCCDTAWIRTAAEVEGAIIPGLDIKTFDLDDRDGAEAWLASA</sequence>
<organism evidence="1 2">
    <name type="scientific">Yoonia rhodophyticola</name>
    <dbReference type="NCBI Taxonomy" id="3137370"/>
    <lineage>
        <taxon>Bacteria</taxon>
        <taxon>Pseudomonadati</taxon>
        <taxon>Pseudomonadota</taxon>
        <taxon>Alphaproteobacteria</taxon>
        <taxon>Rhodobacterales</taxon>
        <taxon>Paracoccaceae</taxon>
        <taxon>Yoonia</taxon>
    </lineage>
</organism>
<dbReference type="SUPFAM" id="SSF52091">
    <property type="entry name" value="SpoIIaa-like"/>
    <property type="match status" value="1"/>
</dbReference>
<reference evidence="1 2" key="2">
    <citation type="submission" date="2024-08" db="EMBL/GenBank/DDBJ databases">
        <title>Phylogenomic analyses of a clade within the roseobacter group suggest taxonomic reassignments of species of the genera Aestuariivita, Citreicella, Loktanella, Nautella, Pelagibaca, Ruegeria, Thalassobius, Thiobacimonas and Tropicibacter, and the proposal o.</title>
        <authorList>
            <person name="Jeon C.O."/>
        </authorList>
    </citation>
    <scope>NUCLEOTIDE SEQUENCE [LARGE SCALE GENOMIC DNA]</scope>
    <source>
        <strain evidence="1 2">SS1-5</strain>
    </source>
</reference>
<protein>
    <submittedName>
        <fullName evidence="1">STAS/SEC14 domain-containing protein</fullName>
    </submittedName>
</protein>
<reference evidence="2" key="1">
    <citation type="submission" date="2024-04" db="EMBL/GenBank/DDBJ databases">
        <title>Phylogenomic analyses of a clade within the roseobacter group suggest taxonomic reassignments of species of the genera Aestuariivita, Citreicella, Loktanella, Nautella, Pelagibaca, Ruegeria, Thalassobius, Thiobacimonas and Tropicibacter, and the proposal o.</title>
        <authorList>
            <person name="Jeon C.O."/>
        </authorList>
    </citation>
    <scope>NUCLEOTIDE SEQUENCE [LARGE SCALE GENOMIC DNA]</scope>
    <source>
        <strain evidence="2">SS1-5</strain>
    </source>
</reference>
<evidence type="ECO:0000313" key="1">
    <source>
        <dbReference type="EMBL" id="WZU67744.1"/>
    </source>
</evidence>
<name>A0AAN0MA06_9RHOB</name>
<proteinExistence type="predicted"/>
<dbReference type="Pfam" id="PF11964">
    <property type="entry name" value="SpoIIAA-like"/>
    <property type="match status" value="1"/>
</dbReference>
<dbReference type="InterPro" id="IPR036513">
    <property type="entry name" value="STAS_dom_sf"/>
</dbReference>
<evidence type="ECO:0000313" key="2">
    <source>
        <dbReference type="Proteomes" id="UP001470809"/>
    </source>
</evidence>
<accession>A0AAN0MA06</accession>
<dbReference type="InterPro" id="IPR038396">
    <property type="entry name" value="SpoIIAA-like_sf"/>
</dbReference>
<dbReference type="Gene3D" id="3.40.50.10600">
    <property type="entry name" value="SpoIIaa-like domains"/>
    <property type="match status" value="1"/>
</dbReference>